<feature type="binding site" evidence="6">
    <location>
        <position position="17"/>
    </location>
    <ligand>
        <name>Mg(2+)</name>
        <dbReference type="ChEBI" id="CHEBI:18420"/>
        <label>1</label>
    </ligand>
</feature>
<feature type="binding site" evidence="6">
    <location>
        <position position="217"/>
    </location>
    <ligand>
        <name>Mg(2+)</name>
        <dbReference type="ChEBI" id="CHEBI:18420"/>
        <label>1</label>
    </ligand>
</feature>
<dbReference type="InterPro" id="IPR004808">
    <property type="entry name" value="AP_endonuc_1"/>
</dbReference>
<evidence type="ECO:0000256" key="7">
    <source>
        <dbReference type="PIRSR" id="PIRSR604808-3"/>
    </source>
</evidence>
<feature type="domain" description="Endonuclease/exonuclease/phosphatase" evidence="8">
    <location>
        <begin position="3"/>
        <end position="217"/>
    </location>
</feature>
<comment type="similarity">
    <text evidence="1">Belongs to the DNA repair enzymes AP/ExoA family.</text>
</comment>
<name>A0A166GX60_9AGAM</name>
<keyword evidence="2 6" id="KW-0479">Metal-binding</keyword>
<evidence type="ECO:0000256" key="5">
    <source>
        <dbReference type="PIRSR" id="PIRSR604808-1"/>
    </source>
</evidence>
<dbReference type="STRING" id="436010.A0A166GX60"/>
<feature type="site" description="Interaction with DNA substrate" evidence="7">
    <location>
        <position position="217"/>
    </location>
</feature>
<dbReference type="InterPro" id="IPR036691">
    <property type="entry name" value="Endo/exonu/phosph_ase_sf"/>
</dbReference>
<dbReference type="InterPro" id="IPR005135">
    <property type="entry name" value="Endo/exonuclease/phosphatase"/>
</dbReference>
<dbReference type="GO" id="GO:0008311">
    <property type="term" value="F:double-stranded DNA 3'-5' DNA exonuclease activity"/>
    <property type="evidence" value="ECO:0007669"/>
    <property type="project" value="TreeGrafter"/>
</dbReference>
<evidence type="ECO:0000256" key="6">
    <source>
        <dbReference type="PIRSR" id="PIRSR604808-2"/>
    </source>
</evidence>
<dbReference type="GO" id="GO:0005634">
    <property type="term" value="C:nucleus"/>
    <property type="evidence" value="ECO:0007669"/>
    <property type="project" value="TreeGrafter"/>
</dbReference>
<dbReference type="GO" id="GO:0008081">
    <property type="term" value="F:phosphoric diester hydrolase activity"/>
    <property type="evidence" value="ECO:0007669"/>
    <property type="project" value="TreeGrafter"/>
</dbReference>
<feature type="active site" evidence="5">
    <location>
        <position position="94"/>
    </location>
</feature>
<feature type="binding site" evidence="6">
    <location>
        <position position="130"/>
    </location>
    <ligand>
        <name>Mg(2+)</name>
        <dbReference type="ChEBI" id="CHEBI:18420"/>
        <label>1</label>
    </ligand>
</feature>
<sequence>MNQIIREGKIGITAIQEAHLNQDILDTINTLFSKRMEVFNSQGDNENAQGVAFVINKEIINTANITTNELIPGRAMSITIPWVEEKKLTILNIYAPNKHVDSAKFWNDIQKIYKENENVPHPDLMLGDFNMVEDSIDRIPNRSDSNNTREALGDLKLALNLTDGWREVNEDEKGYTHTVTANGSQARLDRIYATKEIIETASEWVIDDTPAVIRSDHKMIRVDVTHRQMPHMGKGCWTIPGYVLADKDFQKKATERGIHFANELDTTAPRTETGNAQTRFKRFKDDIIQLARQKGRVLVPRMVEQLKKMKEEVKKHTQ</sequence>
<evidence type="ECO:0000313" key="9">
    <source>
        <dbReference type="EMBL" id="KZP18253.1"/>
    </source>
</evidence>
<proteinExistence type="inferred from homology"/>
<dbReference type="OrthoDB" id="416119at2759"/>
<protein>
    <submittedName>
        <fullName evidence="9">DNase I-like protein</fullName>
    </submittedName>
</protein>
<evidence type="ECO:0000256" key="3">
    <source>
        <dbReference type="ARBA" id="ARBA00022801"/>
    </source>
</evidence>
<keyword evidence="4 6" id="KW-0460">Magnesium</keyword>
<keyword evidence="10" id="KW-1185">Reference proteome</keyword>
<keyword evidence="6" id="KW-0464">Manganese</keyword>
<evidence type="ECO:0000259" key="8">
    <source>
        <dbReference type="Pfam" id="PF03372"/>
    </source>
</evidence>
<feature type="site" description="Important for catalytic activity" evidence="7">
    <location>
        <position position="189"/>
    </location>
</feature>
<dbReference type="GO" id="GO:0003906">
    <property type="term" value="F:DNA-(apurinic or apyrimidinic site) endonuclease activity"/>
    <property type="evidence" value="ECO:0007669"/>
    <property type="project" value="TreeGrafter"/>
</dbReference>
<dbReference type="PANTHER" id="PTHR22748:SF26">
    <property type="entry name" value="ENDONUCLEASE_EXONUCLEASE_PHOSPHATASE DOMAIN-CONTAINING PROTEIN"/>
    <property type="match status" value="1"/>
</dbReference>
<reference evidence="9 10" key="1">
    <citation type="journal article" date="2016" name="Mol. Biol. Evol.">
        <title>Comparative Genomics of Early-Diverging Mushroom-Forming Fungi Provides Insights into the Origins of Lignocellulose Decay Capabilities.</title>
        <authorList>
            <person name="Nagy L.G."/>
            <person name="Riley R."/>
            <person name="Tritt A."/>
            <person name="Adam C."/>
            <person name="Daum C."/>
            <person name="Floudas D."/>
            <person name="Sun H."/>
            <person name="Yadav J.S."/>
            <person name="Pangilinan J."/>
            <person name="Larsson K.H."/>
            <person name="Matsuura K."/>
            <person name="Barry K."/>
            <person name="Labutti K."/>
            <person name="Kuo R."/>
            <person name="Ohm R.A."/>
            <person name="Bhattacharya S.S."/>
            <person name="Shirouzu T."/>
            <person name="Yoshinaga Y."/>
            <person name="Martin F.M."/>
            <person name="Grigoriev I.V."/>
            <person name="Hibbett D.S."/>
        </authorList>
    </citation>
    <scope>NUCLEOTIDE SEQUENCE [LARGE SCALE GENOMIC DNA]</scope>
    <source>
        <strain evidence="9 10">CBS 109695</strain>
    </source>
</reference>
<organism evidence="9 10">
    <name type="scientific">Athelia psychrophila</name>
    <dbReference type="NCBI Taxonomy" id="1759441"/>
    <lineage>
        <taxon>Eukaryota</taxon>
        <taxon>Fungi</taxon>
        <taxon>Dikarya</taxon>
        <taxon>Basidiomycota</taxon>
        <taxon>Agaricomycotina</taxon>
        <taxon>Agaricomycetes</taxon>
        <taxon>Agaricomycetidae</taxon>
        <taxon>Atheliales</taxon>
        <taxon>Atheliaceae</taxon>
        <taxon>Athelia</taxon>
    </lineage>
</organism>
<keyword evidence="3" id="KW-0378">Hydrolase</keyword>
<comment type="cofactor">
    <cofactor evidence="6">
        <name>Mg(2+)</name>
        <dbReference type="ChEBI" id="CHEBI:18420"/>
    </cofactor>
    <cofactor evidence="6">
        <name>Mn(2+)</name>
        <dbReference type="ChEBI" id="CHEBI:29035"/>
    </cofactor>
    <text evidence="6">Probably binds two magnesium or manganese ions per subunit.</text>
</comment>
<dbReference type="Pfam" id="PF03372">
    <property type="entry name" value="Exo_endo_phos"/>
    <property type="match status" value="1"/>
</dbReference>
<dbReference type="PANTHER" id="PTHR22748">
    <property type="entry name" value="AP ENDONUCLEASE"/>
    <property type="match status" value="1"/>
</dbReference>
<feature type="active site" description="Proton donor/acceptor" evidence="5">
    <location>
        <position position="128"/>
    </location>
</feature>
<evidence type="ECO:0000256" key="2">
    <source>
        <dbReference type="ARBA" id="ARBA00022723"/>
    </source>
</evidence>
<dbReference type="Proteomes" id="UP000076532">
    <property type="component" value="Unassembled WGS sequence"/>
</dbReference>
<dbReference type="SUPFAM" id="SSF56219">
    <property type="entry name" value="DNase I-like"/>
    <property type="match status" value="1"/>
</dbReference>
<feature type="site" description="Transition state stabilizer" evidence="7">
    <location>
        <position position="130"/>
    </location>
</feature>
<dbReference type="AlphaFoldDB" id="A0A166GX60"/>
<feature type="active site" description="Proton acceptor" evidence="5">
    <location>
        <position position="217"/>
    </location>
</feature>
<evidence type="ECO:0000313" key="10">
    <source>
        <dbReference type="Proteomes" id="UP000076532"/>
    </source>
</evidence>
<evidence type="ECO:0000256" key="4">
    <source>
        <dbReference type="ARBA" id="ARBA00022842"/>
    </source>
</evidence>
<feature type="binding site" evidence="6">
    <location>
        <position position="128"/>
    </location>
    <ligand>
        <name>Mg(2+)</name>
        <dbReference type="ChEBI" id="CHEBI:18420"/>
        <label>1</label>
    </ligand>
</feature>
<evidence type="ECO:0000256" key="1">
    <source>
        <dbReference type="ARBA" id="ARBA00007092"/>
    </source>
</evidence>
<accession>A0A166GX60</accession>
<dbReference type="GO" id="GO:0006284">
    <property type="term" value="P:base-excision repair"/>
    <property type="evidence" value="ECO:0007669"/>
    <property type="project" value="TreeGrafter"/>
</dbReference>
<dbReference type="GO" id="GO:0046872">
    <property type="term" value="F:metal ion binding"/>
    <property type="evidence" value="ECO:0007669"/>
    <property type="project" value="UniProtKB-KW"/>
</dbReference>
<dbReference type="Gene3D" id="3.60.10.10">
    <property type="entry name" value="Endonuclease/exonuclease/phosphatase"/>
    <property type="match status" value="1"/>
</dbReference>
<gene>
    <name evidence="9" type="ORF">FIBSPDRAFT_911734</name>
</gene>
<feature type="binding site" evidence="6">
    <location>
        <position position="216"/>
    </location>
    <ligand>
        <name>Mg(2+)</name>
        <dbReference type="ChEBI" id="CHEBI:18420"/>
        <label>1</label>
    </ligand>
</feature>
<dbReference type="EMBL" id="KV417574">
    <property type="protein sequence ID" value="KZP18253.1"/>
    <property type="molecule type" value="Genomic_DNA"/>
</dbReference>